<evidence type="ECO:0008006" key="3">
    <source>
        <dbReference type="Google" id="ProtNLM"/>
    </source>
</evidence>
<keyword evidence="2" id="KW-1185">Reference proteome</keyword>
<reference evidence="1" key="1">
    <citation type="submission" date="2021-08" db="EMBL/GenBank/DDBJ databases">
        <title>WGS assembly of Ceratopteris richardii.</title>
        <authorList>
            <person name="Marchant D.B."/>
            <person name="Chen G."/>
            <person name="Jenkins J."/>
            <person name="Shu S."/>
            <person name="Leebens-Mack J."/>
            <person name="Grimwood J."/>
            <person name="Schmutz J."/>
            <person name="Soltis P."/>
            <person name="Soltis D."/>
            <person name="Chen Z.-H."/>
        </authorList>
    </citation>
    <scope>NUCLEOTIDE SEQUENCE</scope>
    <source>
        <strain evidence="1">Whitten #5841</strain>
        <tissue evidence="1">Leaf</tissue>
    </source>
</reference>
<dbReference type="Proteomes" id="UP000825935">
    <property type="component" value="Chromosome 16"/>
</dbReference>
<name>A0A8T2T3V8_CERRI</name>
<dbReference type="OrthoDB" id="407509at2759"/>
<dbReference type="AlphaFoldDB" id="A0A8T2T3V8"/>
<proteinExistence type="predicted"/>
<evidence type="ECO:0000313" key="2">
    <source>
        <dbReference type="Proteomes" id="UP000825935"/>
    </source>
</evidence>
<gene>
    <name evidence="1" type="ORF">KP509_16G069300</name>
</gene>
<accession>A0A8T2T3V8</accession>
<comment type="caution">
    <text evidence="1">The sequence shown here is derived from an EMBL/GenBank/DDBJ whole genome shotgun (WGS) entry which is preliminary data.</text>
</comment>
<dbReference type="EMBL" id="CM035421">
    <property type="protein sequence ID" value="KAH7388305.1"/>
    <property type="molecule type" value="Genomic_DNA"/>
</dbReference>
<protein>
    <recommendedName>
        <fullName evidence="3">Reverse transcriptase domain-containing protein</fullName>
    </recommendedName>
</protein>
<sequence>MLNCKDLWGYIGGHTLRFTYHSRSHKKEMRRTDRCYYSKVSTLNAASKMWIDATMLLSDHNPSQVSLNEVDWNSCIPFNLPRIPLRVNHSSMQTSLFKSKVQSLIQHVLSLRVSACMKWEFLVAKLQDVIRECGIAFSRILNAPKHEAQQLISFMAERVDSRLLSQGEYAQFCKAYKCLELIENQAIKSSKVRAKCTQVNDLRANSECFFDFLGFKHLKDKISHLEVDGSIINDGNAIAPICSEHFQNLFAASYKSDDAWFEALHASLAYTPQLLDSEIAALCEKAISEEEVYMTLQSLKNGKAPGLDGITKEFVKRGSSLAEHLPTGTQKIAVGFADDTFIFAKADEANIQNILTSLIPFSEASALRINMTKSTLINISACHFESLPWSGPKIDKGAVFRHLGYPMGVNISSKDKLD</sequence>
<organism evidence="1 2">
    <name type="scientific">Ceratopteris richardii</name>
    <name type="common">Triangle waterfern</name>
    <dbReference type="NCBI Taxonomy" id="49495"/>
    <lineage>
        <taxon>Eukaryota</taxon>
        <taxon>Viridiplantae</taxon>
        <taxon>Streptophyta</taxon>
        <taxon>Embryophyta</taxon>
        <taxon>Tracheophyta</taxon>
        <taxon>Polypodiopsida</taxon>
        <taxon>Polypodiidae</taxon>
        <taxon>Polypodiales</taxon>
        <taxon>Pteridineae</taxon>
        <taxon>Pteridaceae</taxon>
        <taxon>Parkerioideae</taxon>
        <taxon>Ceratopteris</taxon>
    </lineage>
</organism>
<feature type="non-terminal residue" evidence="1">
    <location>
        <position position="418"/>
    </location>
</feature>
<evidence type="ECO:0000313" key="1">
    <source>
        <dbReference type="EMBL" id="KAH7388305.1"/>
    </source>
</evidence>